<dbReference type="EMBL" id="WJEC01008547">
    <property type="protein sequence ID" value="KAF7461674.1"/>
    <property type="molecule type" value="Genomic_DNA"/>
</dbReference>
<reference evidence="2" key="1">
    <citation type="submission" date="2020-08" db="EMBL/GenBank/DDBJ databases">
        <authorList>
            <person name="Shumante A."/>
            <person name="Zimin A.V."/>
            <person name="Puiu D."/>
            <person name="Salzberg S.L."/>
        </authorList>
    </citation>
    <scope>NUCLEOTIDE SEQUENCE</scope>
    <source>
        <strain evidence="2">WC2-LM</strain>
        <tissue evidence="2">Liver</tissue>
    </source>
</reference>
<evidence type="ECO:0000313" key="2">
    <source>
        <dbReference type="EMBL" id="KAF7461674.1"/>
    </source>
</evidence>
<gene>
    <name evidence="2" type="ORF">GHT09_014244</name>
</gene>
<accession>A0A834PLC8</accession>
<sequence length="129" mass="13311">MGLEMASHSCLSRSVPQNGLHSEEAAPISSPWGCPLKPLPRGKPSERPGLPGTPVSGRKSQASQGSGSVCEEGMGLGSCSGLFSNPTPASGRSWNSGGHLQAEWPWKTGLPCTGSSHLPNLHASRGWGL</sequence>
<evidence type="ECO:0000313" key="3">
    <source>
        <dbReference type="Proteomes" id="UP000662637"/>
    </source>
</evidence>
<dbReference type="AlphaFoldDB" id="A0A834PLC8"/>
<feature type="compositionally biased region" description="Polar residues" evidence="1">
    <location>
        <begin position="9"/>
        <end position="20"/>
    </location>
</feature>
<feature type="compositionally biased region" description="Polar residues" evidence="1">
    <location>
        <begin position="58"/>
        <end position="67"/>
    </location>
</feature>
<dbReference type="Proteomes" id="UP000662637">
    <property type="component" value="Unassembled WGS sequence"/>
</dbReference>
<name>A0A834PLC8_MARMO</name>
<organism evidence="2 3">
    <name type="scientific">Marmota monax</name>
    <name type="common">Woodchuck</name>
    <dbReference type="NCBI Taxonomy" id="9995"/>
    <lineage>
        <taxon>Eukaryota</taxon>
        <taxon>Metazoa</taxon>
        <taxon>Chordata</taxon>
        <taxon>Craniata</taxon>
        <taxon>Vertebrata</taxon>
        <taxon>Euteleostomi</taxon>
        <taxon>Mammalia</taxon>
        <taxon>Eutheria</taxon>
        <taxon>Euarchontoglires</taxon>
        <taxon>Glires</taxon>
        <taxon>Rodentia</taxon>
        <taxon>Sciuromorpha</taxon>
        <taxon>Sciuridae</taxon>
        <taxon>Xerinae</taxon>
        <taxon>Marmotini</taxon>
        <taxon>Marmota</taxon>
    </lineage>
</organism>
<evidence type="ECO:0000256" key="1">
    <source>
        <dbReference type="SAM" id="MobiDB-lite"/>
    </source>
</evidence>
<proteinExistence type="predicted"/>
<feature type="region of interest" description="Disordered" evidence="1">
    <location>
        <begin position="1"/>
        <end position="70"/>
    </location>
</feature>
<comment type="caution">
    <text evidence="2">The sequence shown here is derived from an EMBL/GenBank/DDBJ whole genome shotgun (WGS) entry which is preliminary data.</text>
</comment>
<protein>
    <submittedName>
        <fullName evidence="2">Uncharacterized protein</fullName>
    </submittedName>
</protein>